<proteinExistence type="predicted"/>
<evidence type="ECO:0000313" key="2">
    <source>
        <dbReference type="EMBL" id="SFG20116.1"/>
    </source>
</evidence>
<gene>
    <name evidence="2" type="ORF">SAMN05216175_10497</name>
</gene>
<dbReference type="OrthoDB" id="9778801at2"/>
<keyword evidence="3" id="KW-1185">Reference proteome</keyword>
<dbReference type="Pfam" id="PF07103">
    <property type="entry name" value="DUF1365"/>
    <property type="match status" value="1"/>
</dbReference>
<sequence>MPELNSCLYKGVVMHHRFRPSKNRFIYRVFCVCLDLDELAQLNKQRFFSINSFNLFSFHEKDHGSGKNDLAANIRALLTDRGFASATHNIRLLCYPRILGYTFNPLSTYFCYNSDAELEVILYEVSNTFGSRHTYLLEAKPDTDQVRQRCDKLMYVSPFMPMQTSYSFRIQPPNKRVAVCIRQTERVDSEAETQPILHATFTGEYSVLNDQSLLSVFFQYPLMTLKVMAGIHWEALKLWRKKLTLQPRDSGKSHSISWQDKSGVSHYESL</sequence>
<dbReference type="EMBL" id="FOOU01000004">
    <property type="protein sequence ID" value="SFG20116.1"/>
    <property type="molecule type" value="Genomic_DNA"/>
</dbReference>
<name>A0A1I2Q2R5_9GAMM</name>
<protein>
    <recommendedName>
        <fullName evidence="4">DUF1365 domain-containing protein</fullName>
    </recommendedName>
</protein>
<dbReference type="AlphaFoldDB" id="A0A1I2Q2R5"/>
<dbReference type="PANTHER" id="PTHR33973">
    <property type="entry name" value="OS07G0153300 PROTEIN"/>
    <property type="match status" value="1"/>
</dbReference>
<feature type="compositionally biased region" description="Polar residues" evidence="1">
    <location>
        <begin position="253"/>
        <end position="262"/>
    </location>
</feature>
<dbReference type="PANTHER" id="PTHR33973:SF4">
    <property type="entry name" value="OS07G0153300 PROTEIN"/>
    <property type="match status" value="1"/>
</dbReference>
<evidence type="ECO:0008006" key="4">
    <source>
        <dbReference type="Google" id="ProtNLM"/>
    </source>
</evidence>
<evidence type="ECO:0000256" key="1">
    <source>
        <dbReference type="SAM" id="MobiDB-lite"/>
    </source>
</evidence>
<dbReference type="InterPro" id="IPR010775">
    <property type="entry name" value="DUF1365"/>
</dbReference>
<evidence type="ECO:0000313" key="3">
    <source>
        <dbReference type="Proteomes" id="UP000198623"/>
    </source>
</evidence>
<organism evidence="2 3">
    <name type="scientific">Neptunomonas qingdaonensis</name>
    <dbReference type="NCBI Taxonomy" id="1045558"/>
    <lineage>
        <taxon>Bacteria</taxon>
        <taxon>Pseudomonadati</taxon>
        <taxon>Pseudomonadota</taxon>
        <taxon>Gammaproteobacteria</taxon>
        <taxon>Oceanospirillales</taxon>
        <taxon>Oceanospirillaceae</taxon>
        <taxon>Neptunomonas</taxon>
    </lineage>
</organism>
<dbReference type="RefSeq" id="WP_090726358.1">
    <property type="nucleotide sequence ID" value="NZ_FOOU01000004.1"/>
</dbReference>
<dbReference type="Proteomes" id="UP000198623">
    <property type="component" value="Unassembled WGS sequence"/>
</dbReference>
<reference evidence="3" key="1">
    <citation type="submission" date="2016-10" db="EMBL/GenBank/DDBJ databases">
        <authorList>
            <person name="Varghese N."/>
            <person name="Submissions S."/>
        </authorList>
    </citation>
    <scope>NUCLEOTIDE SEQUENCE [LARGE SCALE GENOMIC DNA]</scope>
    <source>
        <strain evidence="3">CGMCC 1.10971</strain>
    </source>
</reference>
<dbReference type="STRING" id="1045558.SAMN05216175_10497"/>
<accession>A0A1I2Q2R5</accession>
<feature type="region of interest" description="Disordered" evidence="1">
    <location>
        <begin position="248"/>
        <end position="270"/>
    </location>
</feature>